<reference evidence="3 4" key="1">
    <citation type="journal article" date="2019" name="Sci. Rep.">
        <title>Orb-weaving spider Araneus ventricosus genome elucidates the spidroin gene catalogue.</title>
        <authorList>
            <person name="Kono N."/>
            <person name="Nakamura H."/>
            <person name="Ohtoshi R."/>
            <person name="Moran D.A.P."/>
            <person name="Shinohara A."/>
            <person name="Yoshida Y."/>
            <person name="Fujiwara M."/>
            <person name="Mori M."/>
            <person name="Tomita M."/>
            <person name="Arakawa K."/>
        </authorList>
    </citation>
    <scope>NUCLEOTIDE SEQUENCE [LARGE SCALE GENOMIC DNA]</scope>
</reference>
<dbReference type="InterPro" id="IPR036236">
    <property type="entry name" value="Znf_C2H2_sf"/>
</dbReference>
<dbReference type="InterPro" id="IPR013087">
    <property type="entry name" value="Znf_C2H2_type"/>
</dbReference>
<feature type="domain" description="C2H2-type" evidence="2">
    <location>
        <begin position="44"/>
        <end position="72"/>
    </location>
</feature>
<evidence type="ECO:0000313" key="3">
    <source>
        <dbReference type="EMBL" id="GBM24322.1"/>
    </source>
</evidence>
<gene>
    <name evidence="3" type="ORF">AVEN_202312_1</name>
</gene>
<keyword evidence="1" id="KW-0479">Metal-binding</keyword>
<dbReference type="GO" id="GO:0008270">
    <property type="term" value="F:zinc ion binding"/>
    <property type="evidence" value="ECO:0007669"/>
    <property type="project" value="UniProtKB-KW"/>
</dbReference>
<accession>A0A4Y2E588</accession>
<keyword evidence="4" id="KW-1185">Reference proteome</keyword>
<organism evidence="3 4">
    <name type="scientific">Araneus ventricosus</name>
    <name type="common">Orbweaver spider</name>
    <name type="synonym">Epeira ventricosa</name>
    <dbReference type="NCBI Taxonomy" id="182803"/>
    <lineage>
        <taxon>Eukaryota</taxon>
        <taxon>Metazoa</taxon>
        <taxon>Ecdysozoa</taxon>
        <taxon>Arthropoda</taxon>
        <taxon>Chelicerata</taxon>
        <taxon>Arachnida</taxon>
        <taxon>Araneae</taxon>
        <taxon>Araneomorphae</taxon>
        <taxon>Entelegynae</taxon>
        <taxon>Araneoidea</taxon>
        <taxon>Araneidae</taxon>
        <taxon>Araneus</taxon>
    </lineage>
</organism>
<evidence type="ECO:0000256" key="1">
    <source>
        <dbReference type="PROSITE-ProRule" id="PRU00042"/>
    </source>
</evidence>
<dbReference type="AlphaFoldDB" id="A0A4Y2E588"/>
<keyword evidence="1" id="KW-0863">Zinc-finger</keyword>
<keyword evidence="1" id="KW-0862">Zinc</keyword>
<proteinExistence type="predicted"/>
<evidence type="ECO:0000259" key="2">
    <source>
        <dbReference type="PROSITE" id="PS50157"/>
    </source>
</evidence>
<dbReference type="Gene3D" id="3.30.160.60">
    <property type="entry name" value="Classic Zinc Finger"/>
    <property type="match status" value="1"/>
</dbReference>
<name>A0A4Y2E588_ARAVE</name>
<dbReference type="OrthoDB" id="10004641at2759"/>
<dbReference type="Proteomes" id="UP000499080">
    <property type="component" value="Unassembled WGS sequence"/>
</dbReference>
<sequence>MESTEVALENLSSIITIPGWGFITVDQLDSPFEDDENDTVDPVFPCTLCGETFALPISLKNHERLRHGNKRQRLIHLRNQGPTVFNQAVVLQGKGKGVIQRRNRVPRLYNQMLMVQESRDVIHLHKLVPPIFSLLQVIQFEDPKTKSFPVPPFLRT</sequence>
<dbReference type="PROSITE" id="PS00028">
    <property type="entry name" value="ZINC_FINGER_C2H2_1"/>
    <property type="match status" value="1"/>
</dbReference>
<evidence type="ECO:0000313" key="4">
    <source>
        <dbReference type="Proteomes" id="UP000499080"/>
    </source>
</evidence>
<protein>
    <recommendedName>
        <fullName evidence="2">C2H2-type domain-containing protein</fullName>
    </recommendedName>
</protein>
<comment type="caution">
    <text evidence="3">The sequence shown here is derived from an EMBL/GenBank/DDBJ whole genome shotgun (WGS) entry which is preliminary data.</text>
</comment>
<dbReference type="PROSITE" id="PS50157">
    <property type="entry name" value="ZINC_FINGER_C2H2_2"/>
    <property type="match status" value="1"/>
</dbReference>
<dbReference type="EMBL" id="BGPR01000516">
    <property type="protein sequence ID" value="GBM24322.1"/>
    <property type="molecule type" value="Genomic_DNA"/>
</dbReference>
<dbReference type="SUPFAM" id="SSF57667">
    <property type="entry name" value="beta-beta-alpha zinc fingers"/>
    <property type="match status" value="1"/>
</dbReference>